<dbReference type="InterPro" id="IPR001345">
    <property type="entry name" value="PG/BPGM_mutase_AS"/>
</dbReference>
<dbReference type="UniPathway" id="UPA00109">
    <property type="reaction ID" value="UER00186"/>
</dbReference>
<dbReference type="EMBL" id="KV454477">
    <property type="protein sequence ID" value="ODV62531.1"/>
    <property type="molecule type" value="Genomic_DNA"/>
</dbReference>
<name>A0A1D2VLP9_9ASCO</name>
<dbReference type="RefSeq" id="XP_020048838.1">
    <property type="nucleotide sequence ID" value="XM_020191661.1"/>
</dbReference>
<sequence length="276" mass="32580">MGQDRLIKHQLIIVRHGQSEWNKVNKFCGWIDVLLTKKGEEEARNAGRLINKAKLKPDLLITSKLSRSCLTGSIICKEINRLYIDVYRTWRLNERHYGKFQGEDKTKILQQVGEKKYLYYRRNINGCPPLVEKEEFEKSVDDRYKYKEDFKLTEEKEEFEAKEREGILELPRGESLKMVIERVKPFYEKIVLKEMKIGKTVLIVCHGSTVRSLIKIISEDQVSDEDIEKINIPNGIPLVYEFDKDLNRVGDYYYLDPEKAIKRAKEVERQGFENKK</sequence>
<evidence type="ECO:0000313" key="11">
    <source>
        <dbReference type="Proteomes" id="UP000095038"/>
    </source>
</evidence>
<gene>
    <name evidence="10" type="ORF">ASCRUDRAFT_69324</name>
</gene>
<organism evidence="10 11">
    <name type="scientific">Ascoidea rubescens DSM 1968</name>
    <dbReference type="NCBI Taxonomy" id="1344418"/>
    <lineage>
        <taxon>Eukaryota</taxon>
        <taxon>Fungi</taxon>
        <taxon>Dikarya</taxon>
        <taxon>Ascomycota</taxon>
        <taxon>Saccharomycotina</taxon>
        <taxon>Saccharomycetes</taxon>
        <taxon>Ascoideaceae</taxon>
        <taxon>Ascoidea</taxon>
    </lineage>
</organism>
<dbReference type="InterPro" id="IPR005952">
    <property type="entry name" value="Phosphogly_mut1"/>
</dbReference>
<comment type="pathway">
    <text evidence="2 9">Carbohydrate degradation; glycolysis; pyruvate from D-glyceraldehyde 3-phosphate: step 3/5.</text>
</comment>
<evidence type="ECO:0000256" key="7">
    <source>
        <dbReference type="PIRSR" id="PIRSR613078-2"/>
    </source>
</evidence>
<evidence type="ECO:0000256" key="9">
    <source>
        <dbReference type="RuleBase" id="RU004511"/>
    </source>
</evidence>
<evidence type="ECO:0000256" key="8">
    <source>
        <dbReference type="PIRSR" id="PIRSR613078-3"/>
    </source>
</evidence>
<feature type="binding site" evidence="7">
    <location>
        <begin position="15"/>
        <end position="22"/>
    </location>
    <ligand>
        <name>substrate</name>
    </ligand>
</feature>
<dbReference type="Pfam" id="PF00300">
    <property type="entry name" value="His_Phos_1"/>
    <property type="match status" value="2"/>
</dbReference>
<dbReference type="OrthoDB" id="354304at2759"/>
<dbReference type="InParanoid" id="A0A1D2VLP9"/>
<feature type="active site" description="Tele-phosphohistidine intermediate" evidence="6">
    <location>
        <position position="16"/>
    </location>
</feature>
<dbReference type="Proteomes" id="UP000095038">
    <property type="component" value="Unassembled WGS sequence"/>
</dbReference>
<dbReference type="SMART" id="SM00855">
    <property type="entry name" value="PGAM"/>
    <property type="match status" value="1"/>
</dbReference>
<dbReference type="EC" id="5.4.2.11" evidence="9"/>
<comment type="catalytic activity">
    <reaction evidence="1 9">
        <text>(2R)-2-phosphoglycerate = (2R)-3-phosphoglycerate</text>
        <dbReference type="Rhea" id="RHEA:15901"/>
        <dbReference type="ChEBI" id="CHEBI:58272"/>
        <dbReference type="ChEBI" id="CHEBI:58289"/>
        <dbReference type="EC" id="5.4.2.11"/>
    </reaction>
</comment>
<keyword evidence="11" id="KW-1185">Reference proteome</keyword>
<proteinExistence type="inferred from homology"/>
<evidence type="ECO:0000256" key="4">
    <source>
        <dbReference type="ARBA" id="ARBA00023152"/>
    </source>
</evidence>
<dbReference type="InterPro" id="IPR029033">
    <property type="entry name" value="His_PPase_superfam"/>
</dbReference>
<evidence type="ECO:0000256" key="1">
    <source>
        <dbReference type="ARBA" id="ARBA00000380"/>
    </source>
</evidence>
<feature type="active site" description="Proton donor/acceptor" evidence="6">
    <location>
        <position position="94"/>
    </location>
</feature>
<reference evidence="11" key="1">
    <citation type="submission" date="2016-05" db="EMBL/GenBank/DDBJ databases">
        <title>Comparative genomics of biotechnologically important yeasts.</title>
        <authorList>
            <consortium name="DOE Joint Genome Institute"/>
            <person name="Riley R."/>
            <person name="Haridas S."/>
            <person name="Wolfe K.H."/>
            <person name="Lopes M.R."/>
            <person name="Hittinger C.T."/>
            <person name="Goker M."/>
            <person name="Salamov A."/>
            <person name="Wisecaver J."/>
            <person name="Long T.M."/>
            <person name="Aerts A.L."/>
            <person name="Barry K."/>
            <person name="Choi C."/>
            <person name="Clum A."/>
            <person name="Coughlan A.Y."/>
            <person name="Deshpande S."/>
            <person name="Douglass A.P."/>
            <person name="Hanson S.J."/>
            <person name="Klenk H.-P."/>
            <person name="Labutti K."/>
            <person name="Lapidus A."/>
            <person name="Lindquist E."/>
            <person name="Lipzen A."/>
            <person name="Meier-Kolthoff J.P."/>
            <person name="Ohm R.A."/>
            <person name="Otillar R.P."/>
            <person name="Pangilinan J."/>
            <person name="Peng Y."/>
            <person name="Rokas A."/>
            <person name="Rosa C.A."/>
            <person name="Scheuner C."/>
            <person name="Sibirny A.A."/>
            <person name="Slot J.C."/>
            <person name="Stielow J.B."/>
            <person name="Sun H."/>
            <person name="Kurtzman C.P."/>
            <person name="Blackwell M."/>
            <person name="Grigoriev I.V."/>
            <person name="Jeffries T.W."/>
        </authorList>
    </citation>
    <scope>NUCLEOTIDE SEQUENCE [LARGE SCALE GENOMIC DNA]</scope>
    <source>
        <strain evidence="11">DSM 1968</strain>
    </source>
</reference>
<evidence type="ECO:0000256" key="3">
    <source>
        <dbReference type="ARBA" id="ARBA00006717"/>
    </source>
</evidence>
<dbReference type="GO" id="GO:0006096">
    <property type="term" value="P:glycolytic process"/>
    <property type="evidence" value="ECO:0007669"/>
    <property type="project" value="UniProtKB-UniPathway"/>
</dbReference>
<dbReference type="HAMAP" id="MF_01039">
    <property type="entry name" value="PGAM_GpmA"/>
    <property type="match status" value="1"/>
</dbReference>
<protein>
    <recommendedName>
        <fullName evidence="9">Phosphoglycerate mutase</fullName>
        <ecNumber evidence="9">5.4.2.11</ecNumber>
    </recommendedName>
</protein>
<feature type="binding site" evidence="7">
    <location>
        <position position="105"/>
    </location>
    <ligand>
        <name>substrate</name>
    </ligand>
</feature>
<feature type="binding site" evidence="7">
    <location>
        <begin position="121"/>
        <end position="122"/>
    </location>
    <ligand>
        <name>substrate</name>
    </ligand>
</feature>
<keyword evidence="5 9" id="KW-0413">Isomerase</keyword>
<dbReference type="NCBIfam" id="TIGR01258">
    <property type="entry name" value="pgm_1"/>
    <property type="match status" value="1"/>
</dbReference>
<dbReference type="CDD" id="cd07067">
    <property type="entry name" value="HP_PGM_like"/>
    <property type="match status" value="1"/>
</dbReference>
<dbReference type="InterPro" id="IPR013078">
    <property type="entry name" value="His_Pase_superF_clade-1"/>
</dbReference>
<feature type="binding site" evidence="7">
    <location>
        <begin position="94"/>
        <end position="97"/>
    </location>
    <ligand>
        <name>substrate</name>
    </ligand>
</feature>
<evidence type="ECO:0000256" key="2">
    <source>
        <dbReference type="ARBA" id="ARBA00004798"/>
    </source>
</evidence>
<keyword evidence="4 9" id="KW-0324">Glycolysis</keyword>
<dbReference type="STRING" id="1344418.A0A1D2VLP9"/>
<dbReference type="PIRSF" id="PIRSF000709">
    <property type="entry name" value="6PFK_2-Ptase"/>
    <property type="match status" value="1"/>
</dbReference>
<comment type="similarity">
    <text evidence="3 9">Belongs to the phosphoglycerate mutase family. BPG-dependent PGAM subfamily.</text>
</comment>
<dbReference type="PANTHER" id="PTHR11931">
    <property type="entry name" value="PHOSPHOGLYCERATE MUTASE"/>
    <property type="match status" value="1"/>
</dbReference>
<evidence type="ECO:0000256" key="6">
    <source>
        <dbReference type="PIRSR" id="PIRSR613078-1"/>
    </source>
</evidence>
<dbReference type="GO" id="GO:0004619">
    <property type="term" value="F:phosphoglycerate mutase activity"/>
    <property type="evidence" value="ECO:0007669"/>
    <property type="project" value="UniProtKB-EC"/>
</dbReference>
<dbReference type="PROSITE" id="PS00175">
    <property type="entry name" value="PG_MUTASE"/>
    <property type="match status" value="1"/>
</dbReference>
<feature type="binding site" evidence="7">
    <location>
        <position position="67"/>
    </location>
    <ligand>
        <name>substrate</name>
    </ligand>
</feature>
<dbReference type="AlphaFoldDB" id="A0A1D2VLP9"/>
<evidence type="ECO:0000313" key="10">
    <source>
        <dbReference type="EMBL" id="ODV62531.1"/>
    </source>
</evidence>
<evidence type="ECO:0000256" key="5">
    <source>
        <dbReference type="ARBA" id="ARBA00023235"/>
    </source>
</evidence>
<feature type="site" description="Transition state stabilizer" evidence="8">
    <location>
        <position position="206"/>
    </location>
</feature>
<dbReference type="Gene3D" id="3.40.50.1240">
    <property type="entry name" value="Phosphoglycerate mutase-like"/>
    <property type="match status" value="1"/>
</dbReference>
<dbReference type="GeneID" id="30965297"/>
<dbReference type="SUPFAM" id="SSF53254">
    <property type="entry name" value="Phosphoglycerate mutase-like"/>
    <property type="match status" value="1"/>
</dbReference>
<accession>A0A1D2VLP9</accession>